<dbReference type="EMBL" id="KV427613">
    <property type="protein sequence ID" value="KZT08991.1"/>
    <property type="molecule type" value="Genomic_DNA"/>
</dbReference>
<feature type="non-terminal residue" evidence="2">
    <location>
        <position position="1"/>
    </location>
</feature>
<reference evidence="2 3" key="1">
    <citation type="journal article" date="2016" name="Mol. Biol. Evol.">
        <title>Comparative Genomics of Early-Diverging Mushroom-Forming Fungi Provides Insights into the Origins of Lignocellulose Decay Capabilities.</title>
        <authorList>
            <person name="Nagy L.G."/>
            <person name="Riley R."/>
            <person name="Tritt A."/>
            <person name="Adam C."/>
            <person name="Daum C."/>
            <person name="Floudas D."/>
            <person name="Sun H."/>
            <person name="Yadav J.S."/>
            <person name="Pangilinan J."/>
            <person name="Larsson K.H."/>
            <person name="Matsuura K."/>
            <person name="Barry K."/>
            <person name="Labutti K."/>
            <person name="Kuo R."/>
            <person name="Ohm R.A."/>
            <person name="Bhattacharya S.S."/>
            <person name="Shirouzu T."/>
            <person name="Yoshinaga Y."/>
            <person name="Martin F.M."/>
            <person name="Grigoriev I.V."/>
            <person name="Hibbett D.S."/>
        </authorList>
    </citation>
    <scope>NUCLEOTIDE SEQUENCE [LARGE SCALE GENOMIC DNA]</scope>
    <source>
        <strain evidence="2 3">93-53</strain>
    </source>
</reference>
<evidence type="ECO:0000259" key="1">
    <source>
        <dbReference type="PROSITE" id="PS50097"/>
    </source>
</evidence>
<dbReference type="Pfam" id="PF00651">
    <property type="entry name" value="BTB"/>
    <property type="match status" value="1"/>
</dbReference>
<feature type="domain" description="BTB" evidence="1">
    <location>
        <begin position="1"/>
        <end position="72"/>
    </location>
</feature>
<dbReference type="PROSITE" id="PS50097">
    <property type="entry name" value="BTB"/>
    <property type="match status" value="1"/>
</dbReference>
<dbReference type="OrthoDB" id="2804507at2759"/>
<feature type="non-terminal residue" evidence="2">
    <location>
        <position position="137"/>
    </location>
</feature>
<sequence>VEDTIFKLHAAVLKSASTVFSDMFALPASVENMECSVDGLNEDKPIILCQVAAQDFSYLCDFLYLHKTWISPPYDVRFLIAVLELSQKWEITSGEQWATHFIKTIADTIKPALRLRLACVYNFPEWVRPAFMLLMFR</sequence>
<accession>A0A165FHS7</accession>
<name>A0A165FHS7_9APHY</name>
<protein>
    <recommendedName>
        <fullName evidence="1">BTB domain-containing protein</fullName>
    </recommendedName>
</protein>
<dbReference type="GeneID" id="63820506"/>
<dbReference type="CDD" id="cd18186">
    <property type="entry name" value="BTB_POZ_ZBTB_KLHL-like"/>
    <property type="match status" value="1"/>
</dbReference>
<dbReference type="STRING" id="1314785.A0A165FHS7"/>
<dbReference type="InterPro" id="IPR000210">
    <property type="entry name" value="BTB/POZ_dom"/>
</dbReference>
<dbReference type="AlphaFoldDB" id="A0A165FHS7"/>
<organism evidence="2 3">
    <name type="scientific">Laetiporus sulphureus 93-53</name>
    <dbReference type="NCBI Taxonomy" id="1314785"/>
    <lineage>
        <taxon>Eukaryota</taxon>
        <taxon>Fungi</taxon>
        <taxon>Dikarya</taxon>
        <taxon>Basidiomycota</taxon>
        <taxon>Agaricomycotina</taxon>
        <taxon>Agaricomycetes</taxon>
        <taxon>Polyporales</taxon>
        <taxon>Laetiporus</taxon>
    </lineage>
</organism>
<keyword evidence="3" id="KW-1185">Reference proteome</keyword>
<evidence type="ECO:0000313" key="3">
    <source>
        <dbReference type="Proteomes" id="UP000076871"/>
    </source>
</evidence>
<dbReference type="Gene3D" id="3.30.710.10">
    <property type="entry name" value="Potassium Channel Kv1.1, Chain A"/>
    <property type="match status" value="1"/>
</dbReference>
<dbReference type="Proteomes" id="UP000076871">
    <property type="component" value="Unassembled WGS sequence"/>
</dbReference>
<dbReference type="SUPFAM" id="SSF54695">
    <property type="entry name" value="POZ domain"/>
    <property type="match status" value="1"/>
</dbReference>
<evidence type="ECO:0000313" key="2">
    <source>
        <dbReference type="EMBL" id="KZT08991.1"/>
    </source>
</evidence>
<dbReference type="InParanoid" id="A0A165FHS7"/>
<dbReference type="RefSeq" id="XP_040766731.1">
    <property type="nucleotide sequence ID" value="XM_040903475.1"/>
</dbReference>
<gene>
    <name evidence="2" type="ORF">LAESUDRAFT_638393</name>
</gene>
<dbReference type="InterPro" id="IPR011333">
    <property type="entry name" value="SKP1/BTB/POZ_sf"/>
</dbReference>
<proteinExistence type="predicted"/>